<sequence>ETSIIGEKIISNDIIIFLVLIEQMSDEKVLRVLLFI</sequence>
<keyword evidence="2" id="KW-1185">Reference proteome</keyword>
<reference evidence="1" key="2">
    <citation type="submission" date="2019-01" db="UniProtKB">
        <authorList>
            <consortium name="EnsemblPlants"/>
        </authorList>
    </citation>
    <scope>IDENTIFICATION</scope>
    <source>
        <strain evidence="1">cv. Heinz 1706</strain>
    </source>
</reference>
<evidence type="ECO:0000313" key="2">
    <source>
        <dbReference type="Proteomes" id="UP000004994"/>
    </source>
</evidence>
<accession>A0A3Q7FFD1</accession>
<reference evidence="1" key="1">
    <citation type="journal article" date="2012" name="Nature">
        <title>The tomato genome sequence provides insights into fleshy fruit evolution.</title>
        <authorList>
            <consortium name="Tomato Genome Consortium"/>
        </authorList>
    </citation>
    <scope>NUCLEOTIDE SEQUENCE [LARGE SCALE GENOMIC DNA]</scope>
    <source>
        <strain evidence="1">cv. Heinz 1706</strain>
    </source>
</reference>
<organism evidence="1">
    <name type="scientific">Solanum lycopersicum</name>
    <name type="common">Tomato</name>
    <name type="synonym">Lycopersicon esculentum</name>
    <dbReference type="NCBI Taxonomy" id="4081"/>
    <lineage>
        <taxon>Eukaryota</taxon>
        <taxon>Viridiplantae</taxon>
        <taxon>Streptophyta</taxon>
        <taxon>Embryophyta</taxon>
        <taxon>Tracheophyta</taxon>
        <taxon>Spermatophyta</taxon>
        <taxon>Magnoliopsida</taxon>
        <taxon>eudicotyledons</taxon>
        <taxon>Gunneridae</taxon>
        <taxon>Pentapetalae</taxon>
        <taxon>asterids</taxon>
        <taxon>lamiids</taxon>
        <taxon>Solanales</taxon>
        <taxon>Solanaceae</taxon>
        <taxon>Solanoideae</taxon>
        <taxon>Solaneae</taxon>
        <taxon>Solanum</taxon>
        <taxon>Solanum subgen. Lycopersicon</taxon>
    </lineage>
</organism>
<dbReference type="InParanoid" id="A0A3Q7FFD1"/>
<dbReference type="Gramene" id="Solyc01g112380.2.1">
    <property type="protein sequence ID" value="Solyc01g112380.2.1.1"/>
    <property type="gene ID" value="Solyc01g112380.2"/>
</dbReference>
<proteinExistence type="predicted"/>
<dbReference type="AlphaFoldDB" id="A0A3Q7FFD1"/>
<dbReference type="Proteomes" id="UP000004994">
    <property type="component" value="Chromosome 1"/>
</dbReference>
<name>A0A3Q7FFD1_SOLLC</name>
<dbReference type="EnsemblPlants" id="Solyc01g112380.2.1">
    <property type="protein sequence ID" value="Solyc01g112380.2.1.1"/>
    <property type="gene ID" value="Solyc01g112380.2"/>
</dbReference>
<evidence type="ECO:0000313" key="1">
    <source>
        <dbReference type="EnsemblPlants" id="Solyc01g112380.2.1.1"/>
    </source>
</evidence>
<protein>
    <submittedName>
        <fullName evidence="1">Uncharacterized protein</fullName>
    </submittedName>
</protein>